<dbReference type="OrthoDB" id="671439at2759"/>
<dbReference type="STRING" id="1116229.S3CPL0"/>
<organism evidence="2 3">
    <name type="scientific">Glarea lozoyensis (strain ATCC 20868 / MF5171)</name>
    <dbReference type="NCBI Taxonomy" id="1116229"/>
    <lineage>
        <taxon>Eukaryota</taxon>
        <taxon>Fungi</taxon>
        <taxon>Dikarya</taxon>
        <taxon>Ascomycota</taxon>
        <taxon>Pezizomycotina</taxon>
        <taxon>Leotiomycetes</taxon>
        <taxon>Helotiales</taxon>
        <taxon>Helotiaceae</taxon>
        <taxon>Glarea</taxon>
    </lineage>
</organism>
<feature type="domain" description="SGNH hydrolase-type esterase" evidence="1">
    <location>
        <begin position="2"/>
        <end position="208"/>
    </location>
</feature>
<sequence length="264" mass="29330">MLGDSLTQQSNSQENGFALAPKLQDAYVRRLDVVNRGFSGYNTDHILLVLNDILPTPQQASVRFLTVWFGGNDCNPIGSIPQYVPVDRFKFNLGDLISHRAVTAHEPNIILITPPPVDETLLFESGKRDAAGNFEQGREASGIKLYTEAVKEVGIITGVPVVDIWSRFMSMAGWDGEGELPGTRKLGKNEVLASLLSDGLHLTPKGYHVVWEELAKVLIEKFPDFPPYKMPYDVKVPWEVARGDQYWDVNDPMMPPVVGKHSGE</sequence>
<dbReference type="HOGENOM" id="CLU_051989_0_0_1"/>
<dbReference type="PANTHER" id="PTHR14209:SF19">
    <property type="entry name" value="ISOAMYL ACETATE-HYDROLYZING ESTERASE 1 HOMOLOG"/>
    <property type="match status" value="1"/>
</dbReference>
<dbReference type="RefSeq" id="XP_008084320.1">
    <property type="nucleotide sequence ID" value="XM_008086129.1"/>
</dbReference>
<dbReference type="InterPro" id="IPR013830">
    <property type="entry name" value="SGNH_hydro"/>
</dbReference>
<evidence type="ECO:0000313" key="3">
    <source>
        <dbReference type="Proteomes" id="UP000016922"/>
    </source>
</evidence>
<dbReference type="InterPro" id="IPR036514">
    <property type="entry name" value="SGNH_hydro_sf"/>
</dbReference>
<reference evidence="2 3" key="1">
    <citation type="journal article" date="2013" name="BMC Genomics">
        <title>Genomics-driven discovery of the pneumocandin biosynthetic gene cluster in the fungus Glarea lozoyensis.</title>
        <authorList>
            <person name="Chen L."/>
            <person name="Yue Q."/>
            <person name="Zhang X."/>
            <person name="Xiang M."/>
            <person name="Wang C."/>
            <person name="Li S."/>
            <person name="Che Y."/>
            <person name="Ortiz-Lopez F.J."/>
            <person name="Bills G.F."/>
            <person name="Liu X."/>
            <person name="An Z."/>
        </authorList>
    </citation>
    <scope>NUCLEOTIDE SEQUENCE [LARGE SCALE GENOMIC DNA]</scope>
    <source>
        <strain evidence="3">ATCC 20868 / MF5171</strain>
    </source>
</reference>
<dbReference type="EMBL" id="KE145368">
    <property type="protein sequence ID" value="EPE28412.1"/>
    <property type="molecule type" value="Genomic_DNA"/>
</dbReference>
<evidence type="ECO:0000313" key="2">
    <source>
        <dbReference type="EMBL" id="EPE28412.1"/>
    </source>
</evidence>
<gene>
    <name evidence="2" type="ORF">GLAREA_09532</name>
</gene>
<keyword evidence="2" id="KW-0378">Hydrolase</keyword>
<proteinExistence type="predicted"/>
<dbReference type="OMA" id="VIWPKVI"/>
<dbReference type="CDD" id="cd01838">
    <property type="entry name" value="Isoamyl_acetate_hydrolase_like"/>
    <property type="match status" value="1"/>
</dbReference>
<dbReference type="Pfam" id="PF13472">
    <property type="entry name" value="Lipase_GDSL_2"/>
    <property type="match status" value="1"/>
</dbReference>
<protein>
    <submittedName>
        <fullName evidence="2">SGNH hydrolase</fullName>
    </submittedName>
</protein>
<dbReference type="SUPFAM" id="SSF52266">
    <property type="entry name" value="SGNH hydrolase"/>
    <property type="match status" value="1"/>
</dbReference>
<dbReference type="AlphaFoldDB" id="S3CPL0"/>
<dbReference type="eggNOG" id="KOG3035">
    <property type="taxonomic scope" value="Eukaryota"/>
</dbReference>
<dbReference type="GeneID" id="19468580"/>
<name>S3CPL0_GLAL2</name>
<accession>S3CPL0</accession>
<dbReference type="Proteomes" id="UP000016922">
    <property type="component" value="Unassembled WGS sequence"/>
</dbReference>
<evidence type="ECO:0000259" key="1">
    <source>
        <dbReference type="Pfam" id="PF13472"/>
    </source>
</evidence>
<dbReference type="KEGG" id="glz:GLAREA_09532"/>
<dbReference type="PANTHER" id="PTHR14209">
    <property type="entry name" value="ISOAMYL ACETATE-HYDROLYZING ESTERASE 1"/>
    <property type="match status" value="1"/>
</dbReference>
<keyword evidence="3" id="KW-1185">Reference proteome</keyword>
<dbReference type="GO" id="GO:0016787">
    <property type="term" value="F:hydrolase activity"/>
    <property type="evidence" value="ECO:0007669"/>
    <property type="project" value="UniProtKB-KW"/>
</dbReference>
<dbReference type="InterPro" id="IPR045136">
    <property type="entry name" value="Iah1-like"/>
</dbReference>
<dbReference type="Gene3D" id="3.40.50.1110">
    <property type="entry name" value="SGNH hydrolase"/>
    <property type="match status" value="1"/>
</dbReference>